<organism evidence="1 2">
    <name type="scientific">Coffea canephora</name>
    <name type="common">Robusta coffee</name>
    <dbReference type="NCBI Taxonomy" id="49390"/>
    <lineage>
        <taxon>Eukaryota</taxon>
        <taxon>Viridiplantae</taxon>
        <taxon>Streptophyta</taxon>
        <taxon>Embryophyta</taxon>
        <taxon>Tracheophyta</taxon>
        <taxon>Spermatophyta</taxon>
        <taxon>Magnoliopsida</taxon>
        <taxon>eudicotyledons</taxon>
        <taxon>Gunneridae</taxon>
        <taxon>Pentapetalae</taxon>
        <taxon>asterids</taxon>
        <taxon>lamiids</taxon>
        <taxon>Gentianales</taxon>
        <taxon>Rubiaceae</taxon>
        <taxon>Ixoroideae</taxon>
        <taxon>Gardenieae complex</taxon>
        <taxon>Bertiereae - Coffeeae clade</taxon>
        <taxon>Coffeeae</taxon>
        <taxon>Coffea</taxon>
    </lineage>
</organism>
<sequence>MIHFCLNARICSFLRLKIAHISHVNIFSRVKSKNTLHFGDNEVQRFLLHILIPLSPLSPTTMKDVQQFLLHVLHFEKHIFQGQKCSSTYYTTINKSAAVTKSLFHFGYCYILWDSQPSIITYITTKTTY</sequence>
<dbReference type="InParanoid" id="A0A068UEI9"/>
<reference evidence="2" key="1">
    <citation type="journal article" date="2014" name="Science">
        <title>The coffee genome provides insight into the convergent evolution of caffeine biosynthesis.</title>
        <authorList>
            <person name="Denoeud F."/>
            <person name="Carretero-Paulet L."/>
            <person name="Dereeper A."/>
            <person name="Droc G."/>
            <person name="Guyot R."/>
            <person name="Pietrella M."/>
            <person name="Zheng C."/>
            <person name="Alberti A."/>
            <person name="Anthony F."/>
            <person name="Aprea G."/>
            <person name="Aury J.M."/>
            <person name="Bento P."/>
            <person name="Bernard M."/>
            <person name="Bocs S."/>
            <person name="Campa C."/>
            <person name="Cenci A."/>
            <person name="Combes M.C."/>
            <person name="Crouzillat D."/>
            <person name="Da Silva C."/>
            <person name="Daddiego L."/>
            <person name="De Bellis F."/>
            <person name="Dussert S."/>
            <person name="Garsmeur O."/>
            <person name="Gayraud T."/>
            <person name="Guignon V."/>
            <person name="Jahn K."/>
            <person name="Jamilloux V."/>
            <person name="Joet T."/>
            <person name="Labadie K."/>
            <person name="Lan T."/>
            <person name="Leclercq J."/>
            <person name="Lepelley M."/>
            <person name="Leroy T."/>
            <person name="Li L.T."/>
            <person name="Librado P."/>
            <person name="Lopez L."/>
            <person name="Munoz A."/>
            <person name="Noel B."/>
            <person name="Pallavicini A."/>
            <person name="Perrotta G."/>
            <person name="Poncet V."/>
            <person name="Pot D."/>
            <person name="Priyono X."/>
            <person name="Rigoreau M."/>
            <person name="Rouard M."/>
            <person name="Rozas J."/>
            <person name="Tranchant-Dubreuil C."/>
            <person name="VanBuren R."/>
            <person name="Zhang Q."/>
            <person name="Andrade A.C."/>
            <person name="Argout X."/>
            <person name="Bertrand B."/>
            <person name="de Kochko A."/>
            <person name="Graziosi G."/>
            <person name="Henry R.J."/>
            <person name="Jayarama X."/>
            <person name="Ming R."/>
            <person name="Nagai C."/>
            <person name="Rounsley S."/>
            <person name="Sankoff D."/>
            <person name="Giuliano G."/>
            <person name="Albert V.A."/>
            <person name="Wincker P."/>
            <person name="Lashermes P."/>
        </authorList>
    </citation>
    <scope>NUCLEOTIDE SEQUENCE [LARGE SCALE GENOMIC DNA]</scope>
    <source>
        <strain evidence="2">cv. DH200-94</strain>
    </source>
</reference>
<name>A0A068UEI9_COFCA</name>
<protein>
    <submittedName>
        <fullName evidence="1">Uncharacterized protein</fullName>
    </submittedName>
</protein>
<evidence type="ECO:0000313" key="1">
    <source>
        <dbReference type="EMBL" id="CDP06980.1"/>
    </source>
</evidence>
<keyword evidence="2" id="KW-1185">Reference proteome</keyword>
<dbReference type="AlphaFoldDB" id="A0A068UEI9"/>
<proteinExistence type="predicted"/>
<dbReference type="Proteomes" id="UP000295252">
    <property type="component" value="Chromosome I"/>
</dbReference>
<accession>A0A068UEI9</accession>
<dbReference type="Gramene" id="CDP06980">
    <property type="protein sequence ID" value="CDP06980"/>
    <property type="gene ID" value="GSCOC_T00024047001"/>
</dbReference>
<gene>
    <name evidence="1" type="ORF">GSCOC_T00024047001</name>
</gene>
<evidence type="ECO:0000313" key="2">
    <source>
        <dbReference type="Proteomes" id="UP000295252"/>
    </source>
</evidence>
<dbReference type="EMBL" id="HG739108">
    <property type="protein sequence ID" value="CDP06980.1"/>
    <property type="molecule type" value="Genomic_DNA"/>
</dbReference>